<sequence length="173" mass="18763">MMGGHVRIRPVMGVVPVRFQVVTALQVLVLLFDPFPPGTSRKTGGQREEQGERCGGDSHVQWGQRESDVALGWAFVLTGRAVDLAVAPEFRRDAGLQFLAFVRAVVARVDLHPRELVLVAFDVARFSGAFELDYEVLGDFQGAELVRVVPPVGEGDHVGSGGAEIAGVFRIVR</sequence>
<protein>
    <submittedName>
        <fullName evidence="3">(northern house mosquito) hypothetical protein</fullName>
    </submittedName>
</protein>
<dbReference type="EMBL" id="HBUE01097579">
    <property type="protein sequence ID" value="CAG6483721.1"/>
    <property type="molecule type" value="Transcribed_RNA"/>
</dbReference>
<evidence type="ECO:0000256" key="2">
    <source>
        <dbReference type="SAM" id="SignalP"/>
    </source>
</evidence>
<accession>A0A8D8E234</accession>
<name>A0A8D8E234_CULPI</name>
<evidence type="ECO:0000256" key="1">
    <source>
        <dbReference type="SAM" id="MobiDB-lite"/>
    </source>
</evidence>
<reference evidence="3" key="1">
    <citation type="submission" date="2021-05" db="EMBL/GenBank/DDBJ databases">
        <authorList>
            <person name="Alioto T."/>
            <person name="Alioto T."/>
            <person name="Gomez Garrido J."/>
        </authorList>
    </citation>
    <scope>NUCLEOTIDE SEQUENCE</scope>
</reference>
<dbReference type="AlphaFoldDB" id="A0A8D8E234"/>
<dbReference type="EMBL" id="HBUE01287189">
    <property type="protein sequence ID" value="CAG6572209.1"/>
    <property type="molecule type" value="Transcribed_RNA"/>
</dbReference>
<evidence type="ECO:0000313" key="3">
    <source>
        <dbReference type="EMBL" id="CAG6520642.1"/>
    </source>
</evidence>
<organism evidence="3">
    <name type="scientific">Culex pipiens</name>
    <name type="common">House mosquito</name>
    <dbReference type="NCBI Taxonomy" id="7175"/>
    <lineage>
        <taxon>Eukaryota</taxon>
        <taxon>Metazoa</taxon>
        <taxon>Ecdysozoa</taxon>
        <taxon>Arthropoda</taxon>
        <taxon>Hexapoda</taxon>
        <taxon>Insecta</taxon>
        <taxon>Pterygota</taxon>
        <taxon>Neoptera</taxon>
        <taxon>Endopterygota</taxon>
        <taxon>Diptera</taxon>
        <taxon>Nematocera</taxon>
        <taxon>Culicoidea</taxon>
        <taxon>Culicidae</taxon>
        <taxon>Culicinae</taxon>
        <taxon>Culicini</taxon>
        <taxon>Culex</taxon>
        <taxon>Culex</taxon>
    </lineage>
</organism>
<keyword evidence="2" id="KW-0732">Signal</keyword>
<feature type="compositionally biased region" description="Basic and acidic residues" evidence="1">
    <location>
        <begin position="45"/>
        <end position="56"/>
    </location>
</feature>
<dbReference type="EMBL" id="HBUE01181582">
    <property type="protein sequence ID" value="CAG6520642.1"/>
    <property type="molecule type" value="Transcribed_RNA"/>
</dbReference>
<proteinExistence type="predicted"/>
<feature type="chain" id="PRO_5036260664" evidence="2">
    <location>
        <begin position="25"/>
        <end position="173"/>
    </location>
</feature>
<feature type="region of interest" description="Disordered" evidence="1">
    <location>
        <begin position="40"/>
        <end position="59"/>
    </location>
</feature>
<feature type="signal peptide" evidence="2">
    <location>
        <begin position="1"/>
        <end position="24"/>
    </location>
</feature>